<evidence type="ECO:0000256" key="1">
    <source>
        <dbReference type="SAM" id="MobiDB-lite"/>
    </source>
</evidence>
<proteinExistence type="predicted"/>
<evidence type="ECO:0000313" key="3">
    <source>
        <dbReference type="Proteomes" id="UP000807769"/>
    </source>
</evidence>
<protein>
    <submittedName>
        <fullName evidence="2">Uncharacterized protein</fullName>
    </submittedName>
</protein>
<sequence length="315" mass="34730">MSSKHSAHQHKAATATVDAEMGPPAVPSEDEVKINVSNLKKTRVQFQLHSLTPEDEDSGDYPQEALDMSCRVLNTLSALTTAVEDRCNFTGIPETEQPAVSPFVHNYTQDLRDCYVLVVQSEPLFKDLPKEGSMTTPRISRQDIGKSGVLLSPSKAKQLTQASAAARSSRAANTGGSGEFLRIHNFHDLDNHYSGLGLLKETKVECPDVRDGNGLLIHLREYSIKLAHAQFVEVKVYLKLWNIGKSDKDDATKCERLRSCNYQLIMCQMQLLPSMGYAKAEVLKGKRKASEELASALQAKKLAVASVQDNSMDKL</sequence>
<comment type="caution">
    <text evidence="2">The sequence shown here is derived from an EMBL/GenBank/DDBJ whole genome shotgun (WGS) entry which is preliminary data.</text>
</comment>
<dbReference type="Proteomes" id="UP000807769">
    <property type="component" value="Unassembled WGS sequence"/>
</dbReference>
<keyword evidence="3" id="KW-1185">Reference proteome</keyword>
<dbReference type="EMBL" id="JABBWG010000038">
    <property type="protein sequence ID" value="KAG1808405.1"/>
    <property type="molecule type" value="Genomic_DNA"/>
</dbReference>
<reference evidence="2" key="1">
    <citation type="journal article" date="2020" name="New Phytol.">
        <title>Comparative genomics reveals dynamic genome evolution in host specialist ectomycorrhizal fungi.</title>
        <authorList>
            <person name="Lofgren L.A."/>
            <person name="Nguyen N.H."/>
            <person name="Vilgalys R."/>
            <person name="Ruytinx J."/>
            <person name="Liao H.L."/>
            <person name="Branco S."/>
            <person name="Kuo A."/>
            <person name="LaButti K."/>
            <person name="Lipzen A."/>
            <person name="Andreopoulos W."/>
            <person name="Pangilinan J."/>
            <person name="Riley R."/>
            <person name="Hundley H."/>
            <person name="Na H."/>
            <person name="Barry K."/>
            <person name="Grigoriev I.V."/>
            <person name="Stajich J.E."/>
            <person name="Kennedy P.G."/>
        </authorList>
    </citation>
    <scope>NUCLEOTIDE SEQUENCE</scope>
    <source>
        <strain evidence="2">MN1</strain>
    </source>
</reference>
<dbReference type="GeneID" id="64634930"/>
<evidence type="ECO:0000313" key="2">
    <source>
        <dbReference type="EMBL" id="KAG1808405.1"/>
    </source>
</evidence>
<dbReference type="AlphaFoldDB" id="A0A9P7E1I9"/>
<name>A0A9P7E1I9_9AGAM</name>
<feature type="region of interest" description="Disordered" evidence="1">
    <location>
        <begin position="1"/>
        <end position="25"/>
    </location>
</feature>
<dbReference type="RefSeq" id="XP_041188620.1">
    <property type="nucleotide sequence ID" value="XM_041340914.1"/>
</dbReference>
<dbReference type="OrthoDB" id="3266728at2759"/>
<accession>A0A9P7E1I9</accession>
<organism evidence="2 3">
    <name type="scientific">Suillus subaureus</name>
    <dbReference type="NCBI Taxonomy" id="48587"/>
    <lineage>
        <taxon>Eukaryota</taxon>
        <taxon>Fungi</taxon>
        <taxon>Dikarya</taxon>
        <taxon>Basidiomycota</taxon>
        <taxon>Agaricomycotina</taxon>
        <taxon>Agaricomycetes</taxon>
        <taxon>Agaricomycetidae</taxon>
        <taxon>Boletales</taxon>
        <taxon>Suillineae</taxon>
        <taxon>Suillaceae</taxon>
        <taxon>Suillus</taxon>
    </lineage>
</organism>
<gene>
    <name evidence="2" type="ORF">BJ212DRAFT_1485037</name>
</gene>
<feature type="compositionally biased region" description="Basic residues" evidence="1">
    <location>
        <begin position="1"/>
        <end position="11"/>
    </location>
</feature>